<reference evidence="3" key="1">
    <citation type="journal article" date="2019" name="Int. J. Syst. Evol. Microbiol.">
        <title>The Global Catalogue of Microorganisms (GCM) 10K type strain sequencing project: providing services to taxonomists for standard genome sequencing and annotation.</title>
        <authorList>
            <consortium name="The Broad Institute Genomics Platform"/>
            <consortium name="The Broad Institute Genome Sequencing Center for Infectious Disease"/>
            <person name="Wu L."/>
            <person name="Ma J."/>
        </authorList>
    </citation>
    <scope>NUCLEOTIDE SEQUENCE [LARGE SCALE GENOMIC DNA]</scope>
    <source>
        <strain evidence="3">JCM 14304</strain>
    </source>
</reference>
<dbReference type="PANTHER" id="PTHR38011:SF11">
    <property type="entry name" value="2,5-DIAMINO-6-RIBOSYLAMINO-4(3H)-PYRIMIDINONE 5'-PHOSPHATE REDUCTASE"/>
    <property type="match status" value="1"/>
</dbReference>
<comment type="caution">
    <text evidence="2">The sequence shown here is derived from an EMBL/GenBank/DDBJ whole genome shotgun (WGS) entry which is preliminary data.</text>
</comment>
<name>A0ABP4Q2T3_9ACTN</name>
<dbReference type="InterPro" id="IPR024072">
    <property type="entry name" value="DHFR-like_dom_sf"/>
</dbReference>
<protein>
    <submittedName>
        <fullName evidence="2">Dihydrofolate reductase family protein</fullName>
    </submittedName>
</protein>
<evidence type="ECO:0000259" key="1">
    <source>
        <dbReference type="Pfam" id="PF01872"/>
    </source>
</evidence>
<feature type="domain" description="Bacterial bifunctional deaminase-reductase C-terminal" evidence="1">
    <location>
        <begin position="75"/>
        <end position="171"/>
    </location>
</feature>
<dbReference type="PANTHER" id="PTHR38011">
    <property type="entry name" value="DIHYDROFOLATE REDUCTASE FAMILY PROTEIN (AFU_ORTHOLOGUE AFUA_8G06820)"/>
    <property type="match status" value="1"/>
</dbReference>
<evidence type="ECO:0000313" key="3">
    <source>
        <dbReference type="Proteomes" id="UP001500190"/>
    </source>
</evidence>
<organism evidence="2 3">
    <name type="scientific">Kribbella karoonensis</name>
    <dbReference type="NCBI Taxonomy" id="324851"/>
    <lineage>
        <taxon>Bacteria</taxon>
        <taxon>Bacillati</taxon>
        <taxon>Actinomycetota</taxon>
        <taxon>Actinomycetes</taxon>
        <taxon>Propionibacteriales</taxon>
        <taxon>Kribbellaceae</taxon>
        <taxon>Kribbella</taxon>
    </lineage>
</organism>
<dbReference type="EMBL" id="BAAAND010000008">
    <property type="protein sequence ID" value="GAA1596876.1"/>
    <property type="molecule type" value="Genomic_DNA"/>
</dbReference>
<dbReference type="Proteomes" id="UP001500190">
    <property type="component" value="Unassembled WGS sequence"/>
</dbReference>
<gene>
    <name evidence="2" type="ORF">GCM10009742_49760</name>
</gene>
<dbReference type="RefSeq" id="WP_344195371.1">
    <property type="nucleotide sequence ID" value="NZ_BAAAND010000008.1"/>
</dbReference>
<dbReference type="SUPFAM" id="SSF53597">
    <property type="entry name" value="Dihydrofolate reductase-like"/>
    <property type="match status" value="1"/>
</dbReference>
<proteinExistence type="predicted"/>
<dbReference type="InterPro" id="IPR002734">
    <property type="entry name" value="RibDG_C"/>
</dbReference>
<accession>A0ABP4Q2T3</accession>
<dbReference type="InterPro" id="IPR050765">
    <property type="entry name" value="Riboflavin_Biosynth_HTPR"/>
</dbReference>
<dbReference type="Pfam" id="PF01872">
    <property type="entry name" value="RibD_C"/>
    <property type="match status" value="1"/>
</dbReference>
<evidence type="ECO:0000313" key="2">
    <source>
        <dbReference type="EMBL" id="GAA1596876.1"/>
    </source>
</evidence>
<sequence>MSTTYLMTSSLNGFVAGPDDELDWLYDLPPADRDFGAFLDGVGAVAMGASTYEAILRDSGLLEHPERWQQAHGDRATWVFTHRSDLPKVPGANLTFASDVTAEHPAMVEAAGGKDVFVAGGGGLAAAFAAAGVLDRVVIGITPVLLAGGKPLFPAEARLRLDGVEQKGQVVFLSYQVL</sequence>
<dbReference type="Gene3D" id="3.40.430.10">
    <property type="entry name" value="Dihydrofolate Reductase, subunit A"/>
    <property type="match status" value="1"/>
</dbReference>
<keyword evidence="3" id="KW-1185">Reference proteome</keyword>